<dbReference type="AlphaFoldDB" id="A0AAV4QMN3"/>
<proteinExistence type="predicted"/>
<organism evidence="1 2">
    <name type="scientific">Caerostris darwini</name>
    <dbReference type="NCBI Taxonomy" id="1538125"/>
    <lineage>
        <taxon>Eukaryota</taxon>
        <taxon>Metazoa</taxon>
        <taxon>Ecdysozoa</taxon>
        <taxon>Arthropoda</taxon>
        <taxon>Chelicerata</taxon>
        <taxon>Arachnida</taxon>
        <taxon>Araneae</taxon>
        <taxon>Araneomorphae</taxon>
        <taxon>Entelegynae</taxon>
        <taxon>Araneoidea</taxon>
        <taxon>Araneidae</taxon>
        <taxon>Caerostris</taxon>
    </lineage>
</organism>
<keyword evidence="2" id="KW-1185">Reference proteome</keyword>
<dbReference type="Proteomes" id="UP001054837">
    <property type="component" value="Unassembled WGS sequence"/>
</dbReference>
<evidence type="ECO:0000313" key="2">
    <source>
        <dbReference type="Proteomes" id="UP001054837"/>
    </source>
</evidence>
<accession>A0AAV4QMN3</accession>
<protein>
    <submittedName>
        <fullName evidence="1">Uncharacterized protein</fullName>
    </submittedName>
</protein>
<evidence type="ECO:0000313" key="1">
    <source>
        <dbReference type="EMBL" id="GIY08748.1"/>
    </source>
</evidence>
<name>A0AAV4QMN3_9ARAC</name>
<sequence>MWELDKLHIYNPTVDWISTAYYATLNINQYHLPSQFVLQNSMDRAHTPALDRRLLVDQAYEVFFFPRGLEPIEASDD</sequence>
<comment type="caution">
    <text evidence="1">The sequence shown here is derived from an EMBL/GenBank/DDBJ whole genome shotgun (WGS) entry which is preliminary data.</text>
</comment>
<gene>
    <name evidence="1" type="ORF">CDAR_24251</name>
</gene>
<dbReference type="EMBL" id="BPLQ01004544">
    <property type="protein sequence ID" value="GIY08748.1"/>
    <property type="molecule type" value="Genomic_DNA"/>
</dbReference>
<reference evidence="1 2" key="1">
    <citation type="submission" date="2021-06" db="EMBL/GenBank/DDBJ databases">
        <title>Caerostris darwini draft genome.</title>
        <authorList>
            <person name="Kono N."/>
            <person name="Arakawa K."/>
        </authorList>
    </citation>
    <scope>NUCLEOTIDE SEQUENCE [LARGE SCALE GENOMIC DNA]</scope>
</reference>